<evidence type="ECO:0000256" key="2">
    <source>
        <dbReference type="PIRNR" id="PIRNR029950"/>
    </source>
</evidence>
<evidence type="ECO:0000256" key="1">
    <source>
        <dbReference type="ARBA" id="ARBA00023118"/>
    </source>
</evidence>
<evidence type="ECO:0000313" key="3">
    <source>
        <dbReference type="EMBL" id="MBO8436840.1"/>
    </source>
</evidence>
<reference evidence="3" key="2">
    <citation type="journal article" date="2021" name="PeerJ">
        <title>Extensive microbial diversity within the chicken gut microbiome revealed by metagenomics and culture.</title>
        <authorList>
            <person name="Gilroy R."/>
            <person name="Ravi A."/>
            <person name="Getino M."/>
            <person name="Pursley I."/>
            <person name="Horton D.L."/>
            <person name="Alikhan N.F."/>
            <person name="Baker D."/>
            <person name="Gharbi K."/>
            <person name="Hall N."/>
            <person name="Watson M."/>
            <person name="Adriaenssens E.M."/>
            <person name="Foster-Nyarko E."/>
            <person name="Jarju S."/>
            <person name="Secka A."/>
            <person name="Antonio M."/>
            <person name="Oren A."/>
            <person name="Chaudhuri R.R."/>
            <person name="La Ragione R."/>
            <person name="Hildebrand F."/>
            <person name="Pallen M.J."/>
        </authorList>
    </citation>
    <scope>NUCLEOTIDE SEQUENCE</scope>
    <source>
        <strain evidence="3">7293</strain>
    </source>
</reference>
<dbReference type="GO" id="GO:0043571">
    <property type="term" value="P:maintenance of CRISPR repeat elements"/>
    <property type="evidence" value="ECO:0007669"/>
    <property type="project" value="UniProtKB-UniRule"/>
</dbReference>
<dbReference type="InterPro" id="IPR010155">
    <property type="entry name" value="CRISPR-assoc_prot_Cas5d"/>
</dbReference>
<comment type="similarity">
    <text evidence="2">Belongs to the CRISPR-associated protein Cas5 family. Subtype I-C/Dvulg subfamily.</text>
</comment>
<dbReference type="GO" id="GO:0003723">
    <property type="term" value="F:RNA binding"/>
    <property type="evidence" value="ECO:0007669"/>
    <property type="project" value="UniProtKB-UniRule"/>
</dbReference>
<dbReference type="Proteomes" id="UP000823615">
    <property type="component" value="Unassembled WGS sequence"/>
</dbReference>
<dbReference type="EC" id="3.1.-.-" evidence="2"/>
<dbReference type="GO" id="GO:0051607">
    <property type="term" value="P:defense response to virus"/>
    <property type="evidence" value="ECO:0007669"/>
    <property type="project" value="UniProtKB-UniRule"/>
</dbReference>
<keyword evidence="2" id="KW-0255">Endonuclease</keyword>
<dbReference type="Gene3D" id="3.30.70.2660">
    <property type="match status" value="1"/>
</dbReference>
<dbReference type="GO" id="GO:0016787">
    <property type="term" value="F:hydrolase activity"/>
    <property type="evidence" value="ECO:0007669"/>
    <property type="project" value="UniProtKB-KW"/>
</dbReference>
<proteinExistence type="inferred from homology"/>
<dbReference type="AlphaFoldDB" id="A0A9D9E2Q7"/>
<name>A0A9D9E2Q7_9SPIO</name>
<dbReference type="PIRSF" id="PIRSF029950">
    <property type="entry name" value="Cas_CT1134"/>
    <property type="match status" value="1"/>
</dbReference>
<accession>A0A9D9E2Q7</accession>
<dbReference type="InterPro" id="IPR021124">
    <property type="entry name" value="CRISPR-assoc_prot_Cas5"/>
</dbReference>
<keyword evidence="2" id="KW-0378">Hydrolase</keyword>
<dbReference type="InterPro" id="IPR013422">
    <property type="entry name" value="CRISPR-assoc_prot_Cas5_N"/>
</dbReference>
<dbReference type="GO" id="GO:0004519">
    <property type="term" value="F:endonuclease activity"/>
    <property type="evidence" value="ECO:0007669"/>
    <property type="project" value="UniProtKB-UniRule"/>
</dbReference>
<keyword evidence="1 2" id="KW-0051">Antiviral defense</keyword>
<protein>
    <recommendedName>
        <fullName evidence="2">pre-crRNA processing endonuclease</fullName>
        <ecNumber evidence="2">3.1.-.-</ecNumber>
    </recommendedName>
</protein>
<dbReference type="Pfam" id="PF09704">
    <property type="entry name" value="Cas_Cas5d"/>
    <property type="match status" value="1"/>
</dbReference>
<keyword evidence="2" id="KW-0540">Nuclease</keyword>
<evidence type="ECO:0000313" key="4">
    <source>
        <dbReference type="Proteomes" id="UP000823615"/>
    </source>
</evidence>
<comment type="function">
    <text evidence="2">CRISPR (clustered regularly interspaced short palindromic repeat) is an adaptive immune system that provides protection against mobile genetic elements (viruses, transposable elements and conjugative plasmids). CRISPR clusters contain spacers, sequences complementary to antecedent mobile elements, and target invading nucleic acids. CRISPR clusters are transcribed and processed into CRISPR RNA (crRNA).</text>
</comment>
<dbReference type="EMBL" id="JADIMT010000091">
    <property type="protein sequence ID" value="MBO8436840.1"/>
    <property type="molecule type" value="Genomic_DNA"/>
</dbReference>
<reference evidence="3" key="1">
    <citation type="submission" date="2020-10" db="EMBL/GenBank/DDBJ databases">
        <authorList>
            <person name="Gilroy R."/>
        </authorList>
    </citation>
    <scope>NUCLEOTIDE SEQUENCE</scope>
    <source>
        <strain evidence="3">7293</strain>
    </source>
</reference>
<sequence>MIFEFWGPRACFTRPELKVERYSYDIPTPSALRAMISAIYWHPSIEWKIDRIHVLNPIRSEIIKRNEINKRTPRINDPAEVYKSVIYIDSDTREPRTSRILIDVHYVIEAHFAMTDKCSPDDTPGKVCAIVSRRLEKGQCFSTPYFGCREFSAFFRQWLDGEEIPAIHEDRDFGLMLYDLDYSNPDCITPLYFHAVMKNGVIDVSSAEVLR</sequence>
<keyword evidence="2" id="KW-0694">RNA-binding</keyword>
<dbReference type="NCBIfam" id="TIGR02593">
    <property type="entry name" value="CRISPR_cas5"/>
    <property type="match status" value="1"/>
</dbReference>
<organism evidence="3 4">
    <name type="scientific">Candidatus Ornithospirochaeta stercoripullorum</name>
    <dbReference type="NCBI Taxonomy" id="2840899"/>
    <lineage>
        <taxon>Bacteria</taxon>
        <taxon>Pseudomonadati</taxon>
        <taxon>Spirochaetota</taxon>
        <taxon>Spirochaetia</taxon>
        <taxon>Spirochaetales</taxon>
        <taxon>Spirochaetaceae</taxon>
        <taxon>Spirochaetaceae incertae sedis</taxon>
        <taxon>Candidatus Ornithospirochaeta</taxon>
    </lineage>
</organism>
<comment type="caution">
    <text evidence="3">The sequence shown here is derived from an EMBL/GenBank/DDBJ whole genome shotgun (WGS) entry which is preliminary data.</text>
</comment>
<gene>
    <name evidence="3" type="primary">cas5c</name>
    <name evidence="3" type="ORF">IAA97_07680</name>
</gene>
<dbReference type="NCBIfam" id="TIGR01876">
    <property type="entry name" value="cas_Cas5d"/>
    <property type="match status" value="1"/>
</dbReference>